<dbReference type="RefSeq" id="WP_134148768.1">
    <property type="nucleotide sequence ID" value="NZ_PECK01000008.1"/>
</dbReference>
<dbReference type="Proteomes" id="UP000295685">
    <property type="component" value="Unassembled WGS sequence"/>
</dbReference>
<dbReference type="PANTHER" id="PTHR38839">
    <property type="entry name" value="TRANSCRIPTIONAL REGULATOR WHID-RELATED"/>
    <property type="match status" value="1"/>
</dbReference>
<feature type="domain" description="4Fe-4S Wbl-type" evidence="12">
    <location>
        <begin position="26"/>
        <end position="87"/>
    </location>
</feature>
<keyword evidence="7" id="KW-0411">Iron-sulfur</keyword>
<dbReference type="OrthoDB" id="4381475at2"/>
<evidence type="ECO:0000256" key="5">
    <source>
        <dbReference type="ARBA" id="ARBA00022723"/>
    </source>
</evidence>
<dbReference type="EMBL" id="PECM01000005">
    <property type="protein sequence ID" value="TEA07349.1"/>
    <property type="molecule type" value="Genomic_DNA"/>
</dbReference>
<reference evidence="15 16" key="1">
    <citation type="journal article" date="2019" name="Sci. Rep.">
        <title>Extended insight into the Mycobacterium chelonae-abscessus complex through whole genome sequencing of Mycobacterium salmoniphilum outbreak and Mycobacterium salmoniphilum-like strains.</title>
        <authorList>
            <person name="Behra P.R.K."/>
            <person name="Das S."/>
            <person name="Pettersson B.M.F."/>
            <person name="Shirreff L."/>
            <person name="DuCote T."/>
            <person name="Jacobsson K.G."/>
            <person name="Ennis D.G."/>
            <person name="Kirsebom L.A."/>
        </authorList>
    </citation>
    <scope>NUCLEOTIDE SEQUENCE [LARGE SCALE GENOMIC DNA]</scope>
    <source>
        <strain evidence="14 15">CCUG 60883</strain>
        <strain evidence="13 16">CCUG 60885</strain>
    </source>
</reference>
<keyword evidence="15" id="KW-1185">Reference proteome</keyword>
<evidence type="ECO:0000256" key="11">
    <source>
        <dbReference type="ARBA" id="ARBA00023163"/>
    </source>
</evidence>
<evidence type="ECO:0000313" key="13">
    <source>
        <dbReference type="EMBL" id="TDZ92119.1"/>
    </source>
</evidence>
<comment type="subcellular location">
    <subcellularLocation>
        <location evidence="2">Cytoplasm</location>
    </subcellularLocation>
</comment>
<dbReference type="GO" id="GO:0045892">
    <property type="term" value="P:negative regulation of DNA-templated transcription"/>
    <property type="evidence" value="ECO:0007669"/>
    <property type="project" value="TreeGrafter"/>
</dbReference>
<comment type="caution">
    <text evidence="13">The sequence shown here is derived from an EMBL/GenBank/DDBJ whole genome shotgun (WGS) entry which is preliminary data.</text>
</comment>
<evidence type="ECO:0000256" key="9">
    <source>
        <dbReference type="ARBA" id="ARBA00023125"/>
    </source>
</evidence>
<keyword evidence="8" id="KW-0805">Transcription regulation</keyword>
<dbReference type="GO" id="GO:0046872">
    <property type="term" value="F:metal ion binding"/>
    <property type="evidence" value="ECO:0007669"/>
    <property type="project" value="UniProtKB-KW"/>
</dbReference>
<name>A0A4R8SC12_9MYCO</name>
<evidence type="ECO:0000259" key="12">
    <source>
        <dbReference type="PROSITE" id="PS51674"/>
    </source>
</evidence>
<comment type="cofactor">
    <cofactor evidence="1">
        <name>[4Fe-4S] cluster</name>
        <dbReference type="ChEBI" id="CHEBI:49883"/>
    </cofactor>
</comment>
<keyword evidence="11" id="KW-0804">Transcription</keyword>
<dbReference type="GO" id="GO:0045454">
    <property type="term" value="P:cell redox homeostasis"/>
    <property type="evidence" value="ECO:0007669"/>
    <property type="project" value="TreeGrafter"/>
</dbReference>
<dbReference type="InterPro" id="IPR034768">
    <property type="entry name" value="4FE4S_WBL"/>
</dbReference>
<keyword evidence="6" id="KW-0408">Iron</keyword>
<evidence type="ECO:0000256" key="7">
    <source>
        <dbReference type="ARBA" id="ARBA00023014"/>
    </source>
</evidence>
<dbReference type="AlphaFoldDB" id="A0A4R8SC12"/>
<dbReference type="GO" id="GO:0051539">
    <property type="term" value="F:4 iron, 4 sulfur cluster binding"/>
    <property type="evidence" value="ECO:0007669"/>
    <property type="project" value="UniProtKB-KW"/>
</dbReference>
<protein>
    <submittedName>
        <fullName evidence="13">Transcriptional regulator WhiB7</fullName>
    </submittedName>
</protein>
<keyword evidence="4" id="KW-0004">4Fe-4S</keyword>
<dbReference type="InterPro" id="IPR003482">
    <property type="entry name" value="Whib"/>
</dbReference>
<evidence type="ECO:0000313" key="16">
    <source>
        <dbReference type="Proteomes" id="UP000295685"/>
    </source>
</evidence>
<dbReference type="Proteomes" id="UP000294844">
    <property type="component" value="Unassembled WGS sequence"/>
</dbReference>
<dbReference type="GO" id="GO:0005737">
    <property type="term" value="C:cytoplasm"/>
    <property type="evidence" value="ECO:0007669"/>
    <property type="project" value="UniProtKB-SubCell"/>
</dbReference>
<accession>A0A4R8SC12</accession>
<evidence type="ECO:0000256" key="10">
    <source>
        <dbReference type="ARBA" id="ARBA00023157"/>
    </source>
</evidence>
<evidence type="ECO:0000256" key="1">
    <source>
        <dbReference type="ARBA" id="ARBA00001966"/>
    </source>
</evidence>
<keyword evidence="9" id="KW-0238">DNA-binding</keyword>
<dbReference type="PROSITE" id="PS51674">
    <property type="entry name" value="4FE4S_WBL"/>
    <property type="match status" value="1"/>
</dbReference>
<sequence length="95" mass="10847">MSEIAQFGETIGVIRGSHESWYDFAACTAPDVNPDWWFPRQGANRDRDRAKAICHSCPVKYECTLKAVKDKEQSGIFGELDVKGRRRWDQEKKAG</sequence>
<dbReference type="GO" id="GO:0047134">
    <property type="term" value="F:protein-disulfide reductase [NAD(P)H] activity"/>
    <property type="evidence" value="ECO:0007669"/>
    <property type="project" value="TreeGrafter"/>
</dbReference>
<evidence type="ECO:0000313" key="15">
    <source>
        <dbReference type="Proteomes" id="UP000294844"/>
    </source>
</evidence>
<keyword evidence="5" id="KW-0479">Metal-binding</keyword>
<gene>
    <name evidence="13" type="primary">whiB7_2</name>
    <name evidence="14" type="synonym">whiB7_1</name>
    <name evidence="14" type="ORF">CCUG60883_01382</name>
    <name evidence="13" type="ORF">CCUG60885_04233</name>
</gene>
<dbReference type="GO" id="GO:0003677">
    <property type="term" value="F:DNA binding"/>
    <property type="evidence" value="ECO:0007669"/>
    <property type="project" value="UniProtKB-KW"/>
</dbReference>
<evidence type="ECO:0000256" key="4">
    <source>
        <dbReference type="ARBA" id="ARBA00022485"/>
    </source>
</evidence>
<dbReference type="Pfam" id="PF02467">
    <property type="entry name" value="Whib"/>
    <property type="match status" value="1"/>
</dbReference>
<dbReference type="EMBL" id="PECK01000008">
    <property type="protein sequence ID" value="TDZ92119.1"/>
    <property type="molecule type" value="Genomic_DNA"/>
</dbReference>
<keyword evidence="10" id="KW-1015">Disulfide bond</keyword>
<organism evidence="13 16">
    <name type="scientific">Mycobacteroides salmoniphilum</name>
    <dbReference type="NCBI Taxonomy" id="404941"/>
    <lineage>
        <taxon>Bacteria</taxon>
        <taxon>Bacillati</taxon>
        <taxon>Actinomycetota</taxon>
        <taxon>Actinomycetes</taxon>
        <taxon>Mycobacteriales</taxon>
        <taxon>Mycobacteriaceae</taxon>
        <taxon>Mycobacteroides</taxon>
    </lineage>
</organism>
<evidence type="ECO:0000256" key="2">
    <source>
        <dbReference type="ARBA" id="ARBA00004496"/>
    </source>
</evidence>
<evidence type="ECO:0000313" key="14">
    <source>
        <dbReference type="EMBL" id="TEA07349.1"/>
    </source>
</evidence>
<proteinExistence type="inferred from homology"/>
<evidence type="ECO:0000256" key="6">
    <source>
        <dbReference type="ARBA" id="ARBA00023004"/>
    </source>
</evidence>
<evidence type="ECO:0000256" key="3">
    <source>
        <dbReference type="ARBA" id="ARBA00006597"/>
    </source>
</evidence>
<evidence type="ECO:0000256" key="8">
    <source>
        <dbReference type="ARBA" id="ARBA00023015"/>
    </source>
</evidence>
<comment type="similarity">
    <text evidence="3">Belongs to the WhiB family.</text>
</comment>